<keyword evidence="9" id="KW-1185">Reference proteome</keyword>
<dbReference type="eggNOG" id="COG0793">
    <property type="taxonomic scope" value="Bacteria"/>
</dbReference>
<dbReference type="InterPro" id="IPR028204">
    <property type="entry name" value="Tricorn_C1"/>
</dbReference>
<gene>
    <name evidence="8" type="ORF">H480_05981</name>
</gene>
<dbReference type="InterPro" id="IPR012393">
    <property type="entry name" value="Tricorn_protease"/>
</dbReference>
<accession>R1IAD4</accession>
<protein>
    <submittedName>
        <fullName evidence="8">Protease</fullName>
    </submittedName>
</protein>
<dbReference type="Pfam" id="PF26550">
    <property type="entry name" value="Tricorn_2nd"/>
    <property type="match status" value="1"/>
</dbReference>
<dbReference type="GO" id="GO:0006508">
    <property type="term" value="P:proteolysis"/>
    <property type="evidence" value="ECO:0007669"/>
    <property type="project" value="UniProtKB-KW"/>
</dbReference>
<organism evidence="8 9">
    <name type="scientific">Amycolatopsis vancoresmycina DSM 44592</name>
    <dbReference type="NCBI Taxonomy" id="1292037"/>
    <lineage>
        <taxon>Bacteria</taxon>
        <taxon>Bacillati</taxon>
        <taxon>Actinomycetota</taxon>
        <taxon>Actinomycetes</taxon>
        <taxon>Pseudonocardiales</taxon>
        <taxon>Pseudonocardiaceae</taxon>
        <taxon>Amycolatopsis</taxon>
    </lineage>
</organism>
<comment type="subcellular location">
    <subcellularLocation>
        <location evidence="1">Cytoplasm</location>
    </subcellularLocation>
</comment>
<dbReference type="SUPFAM" id="SSF69304">
    <property type="entry name" value="Tricorn protease N-terminal domain"/>
    <property type="match status" value="1"/>
</dbReference>
<dbReference type="eggNOG" id="COG4946">
    <property type="taxonomic scope" value="Bacteria"/>
</dbReference>
<evidence type="ECO:0000256" key="1">
    <source>
        <dbReference type="ARBA" id="ARBA00004496"/>
    </source>
</evidence>
<dbReference type="AlphaFoldDB" id="R1IAD4"/>
<evidence type="ECO:0000313" key="8">
    <source>
        <dbReference type="EMBL" id="EOD69466.1"/>
    </source>
</evidence>
<dbReference type="Pfam" id="PF14684">
    <property type="entry name" value="Tricorn_C1"/>
    <property type="match status" value="1"/>
</dbReference>
<proteinExistence type="inferred from homology"/>
<dbReference type="PANTHER" id="PTHR43253:SF1">
    <property type="entry name" value="TRICORN PROTEASE HOMOLOG 2-RELATED"/>
    <property type="match status" value="1"/>
</dbReference>
<comment type="caution">
    <text evidence="8">The sequence shown here is derived from an EMBL/GenBank/DDBJ whole genome shotgun (WGS) entry which is preliminary data.</text>
</comment>
<keyword evidence="5" id="KW-0378">Hydrolase</keyword>
<keyword evidence="3" id="KW-0963">Cytoplasm</keyword>
<evidence type="ECO:0000313" key="9">
    <source>
        <dbReference type="Proteomes" id="UP000014139"/>
    </source>
</evidence>
<dbReference type="EMBL" id="AOUO01000061">
    <property type="protein sequence ID" value="EOD69466.1"/>
    <property type="molecule type" value="Genomic_DNA"/>
</dbReference>
<dbReference type="Gene3D" id="2.120.10.60">
    <property type="entry name" value="Tricorn protease N-terminal domain"/>
    <property type="match status" value="1"/>
</dbReference>
<dbReference type="Gene3D" id="2.130.10.10">
    <property type="entry name" value="YVTN repeat-like/Quinoprotein amine dehydrogenase"/>
    <property type="match status" value="1"/>
</dbReference>
<evidence type="ECO:0000256" key="3">
    <source>
        <dbReference type="ARBA" id="ARBA00022490"/>
    </source>
</evidence>
<evidence type="ECO:0000256" key="4">
    <source>
        <dbReference type="ARBA" id="ARBA00022670"/>
    </source>
</evidence>
<feature type="domain" description="Tricorn protease C1" evidence="7">
    <location>
        <begin position="657"/>
        <end position="715"/>
    </location>
</feature>
<dbReference type="PANTHER" id="PTHR43253">
    <property type="entry name" value="TRICORN PROTEASE HOMOLOG 2-RELATED"/>
    <property type="match status" value="1"/>
</dbReference>
<sequence length="750" mass="79330">MLTFVAEDRVWLTSVADALAGTATARCVVEDAGPGGARVSLPRLNPSATRLAWTSVTGGNTVALRGGSREVWVTELDGGRPQQLTHWADRNTATCGWLSDTEVLARSGYGRAADRRAWMFAVPVAGPPREVPCGPAAELAVRADGAQLVGTMTVFEPVYWKRYRGGCAGKIWYSPDGKTFEPVLRSLGGNLTNPVWAGSRMAFLSDHEGVGALYSAEIDGSGLRRHGDLGEFYARNATSDGNHVVYEQSGRLFLLAPGSDQPVRLRIRLADAGRNRLPRTWSGSTAAGFALDPAGRHLVAEVRGTLHLLPAEGGEPRPVFAVPGARARLPVVTEDATTVVCVSDQGGEEGIDVLAQDGSPARRLAHGELGRARELVVAPDGRTAAVATDVRLLTVDLASGALTELVRTDQAHGPCSGLAFSPGSDLLAWAQPTVSKGGGRSRIRLARLADGQVADVTRGRFQDASPAFTTDGRYLAFLSGSTLDPTGPNLNGQLQQAGFVPGVRPHLVPLDGRAPSPFDASYGGWLEDAPSASETVTADLENLPERVVPFPVEAGTYESLVAIEGGVAWLDRPSHGVLGEATRHAPGPPPMPRLVGYRIADGSRPTLLEKAVGPYAVAANGGRLAYRAGGAVHVKPLGDDGTELVADLGAIQVETDPAAEWGQMFDESWRLVRDRYWRADVDGVDWPSIGARYRKVLDRIGCSHDLFDVIMEMHGELSVSHVGVFFIGGQGRPAPPPGYLGADLAPTAGD</sequence>
<keyword evidence="6" id="KW-0720">Serine protease</keyword>
<evidence type="ECO:0000256" key="2">
    <source>
        <dbReference type="ARBA" id="ARBA00008524"/>
    </source>
</evidence>
<dbReference type="SUPFAM" id="SSF82171">
    <property type="entry name" value="DPP6 N-terminal domain-like"/>
    <property type="match status" value="1"/>
</dbReference>
<name>R1IAD4_9PSEU</name>
<feature type="non-terminal residue" evidence="8">
    <location>
        <position position="750"/>
    </location>
</feature>
<comment type="similarity">
    <text evidence="2">Belongs to the peptidase S41B family.</text>
</comment>
<dbReference type="Proteomes" id="UP000014139">
    <property type="component" value="Unassembled WGS sequence"/>
</dbReference>
<dbReference type="Pfam" id="PF26549">
    <property type="entry name" value="Tricorn_N"/>
    <property type="match status" value="1"/>
</dbReference>
<keyword evidence="4 8" id="KW-0645">Protease</keyword>
<dbReference type="GO" id="GO:0005737">
    <property type="term" value="C:cytoplasm"/>
    <property type="evidence" value="ECO:0007669"/>
    <property type="project" value="UniProtKB-SubCell"/>
</dbReference>
<dbReference type="Gene3D" id="3.30.750.44">
    <property type="match status" value="1"/>
</dbReference>
<evidence type="ECO:0000256" key="6">
    <source>
        <dbReference type="ARBA" id="ARBA00022825"/>
    </source>
</evidence>
<dbReference type="SUPFAM" id="SSF52096">
    <property type="entry name" value="ClpP/crotonase"/>
    <property type="match status" value="1"/>
</dbReference>
<dbReference type="GO" id="GO:0008236">
    <property type="term" value="F:serine-type peptidase activity"/>
    <property type="evidence" value="ECO:0007669"/>
    <property type="project" value="UniProtKB-KW"/>
</dbReference>
<reference evidence="8 9" key="1">
    <citation type="submission" date="2013-02" db="EMBL/GenBank/DDBJ databases">
        <title>Draft genome sequence of Amycolatopsis vancoresmycina strain DSM 44592T.</title>
        <authorList>
            <person name="Kumar S."/>
            <person name="Kaur N."/>
            <person name="Kaur C."/>
            <person name="Raghava G.P.S."/>
            <person name="Mayilraj S."/>
        </authorList>
    </citation>
    <scope>NUCLEOTIDE SEQUENCE [LARGE SCALE GENOMIC DNA]</scope>
    <source>
        <strain evidence="8 9">DSM 44592</strain>
    </source>
</reference>
<evidence type="ECO:0000259" key="7">
    <source>
        <dbReference type="Pfam" id="PF14684"/>
    </source>
</evidence>
<dbReference type="InterPro" id="IPR029045">
    <property type="entry name" value="ClpP/crotonase-like_dom_sf"/>
</dbReference>
<evidence type="ECO:0000256" key="5">
    <source>
        <dbReference type="ARBA" id="ARBA00022801"/>
    </source>
</evidence>
<dbReference type="InterPro" id="IPR015943">
    <property type="entry name" value="WD40/YVTN_repeat-like_dom_sf"/>
</dbReference>